<keyword evidence="3" id="KW-1185">Reference proteome</keyword>
<reference evidence="2 3" key="1">
    <citation type="submission" date="2022-12" db="EMBL/GenBank/DDBJ databases">
        <title>Chitinophagaceae gen. sp. nov., a new member of the family Chitinophagaceae, isolated from soil in a chemical factory.</title>
        <authorList>
            <person name="Ke Z."/>
        </authorList>
    </citation>
    <scope>NUCLEOTIDE SEQUENCE [LARGE SCALE GENOMIC DNA]</scope>
    <source>
        <strain evidence="2 3">LY-5</strain>
    </source>
</reference>
<name>A0ABT4UN22_9BACT</name>
<dbReference type="RefSeq" id="WP_407031947.1">
    <property type="nucleotide sequence ID" value="NZ_JAQGEF010000015.1"/>
</dbReference>
<dbReference type="InterPro" id="IPR004864">
    <property type="entry name" value="LEA_2"/>
</dbReference>
<sequence>MNNKRFYFLLLIFSISFFSCTVYKQVKFEGLSNLEVVPYTFAKTKVNADLKVNNPNKYNIVVKELQSELFINNEKITDYNLYDTSIVIPALQDYIHQLKLDVSTLTLLNSALNLNNTDSINYSIRGKIKVSAKFVNKTLPIDYNGKISARDLR</sequence>
<protein>
    <recommendedName>
        <fullName evidence="1">Late embryogenesis abundant protein LEA-2 subgroup domain-containing protein</fullName>
    </recommendedName>
</protein>
<accession>A0ABT4UN22</accession>
<evidence type="ECO:0000313" key="2">
    <source>
        <dbReference type="EMBL" id="MDA3615620.1"/>
    </source>
</evidence>
<dbReference type="Proteomes" id="UP001210231">
    <property type="component" value="Unassembled WGS sequence"/>
</dbReference>
<evidence type="ECO:0000313" key="3">
    <source>
        <dbReference type="Proteomes" id="UP001210231"/>
    </source>
</evidence>
<dbReference type="EMBL" id="JAQGEF010000015">
    <property type="protein sequence ID" value="MDA3615620.1"/>
    <property type="molecule type" value="Genomic_DNA"/>
</dbReference>
<gene>
    <name evidence="2" type="ORF">O3P16_12435</name>
</gene>
<dbReference type="Gene3D" id="2.60.40.1820">
    <property type="match status" value="1"/>
</dbReference>
<dbReference type="PROSITE" id="PS51257">
    <property type="entry name" value="PROKAR_LIPOPROTEIN"/>
    <property type="match status" value="1"/>
</dbReference>
<organism evidence="2 3">
    <name type="scientific">Polluticaenibacter yanchengensis</name>
    <dbReference type="NCBI Taxonomy" id="3014562"/>
    <lineage>
        <taxon>Bacteria</taxon>
        <taxon>Pseudomonadati</taxon>
        <taxon>Bacteroidota</taxon>
        <taxon>Chitinophagia</taxon>
        <taxon>Chitinophagales</taxon>
        <taxon>Chitinophagaceae</taxon>
        <taxon>Polluticaenibacter</taxon>
    </lineage>
</organism>
<dbReference type="Pfam" id="PF03168">
    <property type="entry name" value="LEA_2"/>
    <property type="match status" value="1"/>
</dbReference>
<dbReference type="SUPFAM" id="SSF117070">
    <property type="entry name" value="LEA14-like"/>
    <property type="match status" value="1"/>
</dbReference>
<proteinExistence type="predicted"/>
<comment type="caution">
    <text evidence="2">The sequence shown here is derived from an EMBL/GenBank/DDBJ whole genome shotgun (WGS) entry which is preliminary data.</text>
</comment>
<evidence type="ECO:0000259" key="1">
    <source>
        <dbReference type="Pfam" id="PF03168"/>
    </source>
</evidence>
<feature type="domain" description="Late embryogenesis abundant protein LEA-2 subgroup" evidence="1">
    <location>
        <begin position="50"/>
        <end position="143"/>
    </location>
</feature>